<feature type="chain" id="PRO_5046588018" description="Cytochrome c" evidence="1">
    <location>
        <begin position="19"/>
        <end position="137"/>
    </location>
</feature>
<dbReference type="Proteomes" id="UP001168528">
    <property type="component" value="Unassembled WGS sequence"/>
</dbReference>
<dbReference type="SUPFAM" id="SSF46626">
    <property type="entry name" value="Cytochrome c"/>
    <property type="match status" value="1"/>
</dbReference>
<evidence type="ECO:0000313" key="3">
    <source>
        <dbReference type="Proteomes" id="UP001168528"/>
    </source>
</evidence>
<keyword evidence="3" id="KW-1185">Reference proteome</keyword>
<sequence>MWKFVILLAMLFTGLASFKDASQATELNPRTSARWVTDTLKVDEATGLIIDEHLPLIRANCTGCHSTKLIGQHRFTREGWVGKIRWMQQYHNLWNLGESEKLILDYLEKHYSPASASNKVPARRTPLTNIEWYKLDE</sequence>
<protein>
    <recommendedName>
        <fullName evidence="4">Cytochrome c</fullName>
    </recommendedName>
</protein>
<organism evidence="2 3">
    <name type="scientific">Rhodocytophaga aerolata</name>
    <dbReference type="NCBI Taxonomy" id="455078"/>
    <lineage>
        <taxon>Bacteria</taxon>
        <taxon>Pseudomonadati</taxon>
        <taxon>Bacteroidota</taxon>
        <taxon>Cytophagia</taxon>
        <taxon>Cytophagales</taxon>
        <taxon>Rhodocytophagaceae</taxon>
        <taxon>Rhodocytophaga</taxon>
    </lineage>
</organism>
<reference evidence="2" key="1">
    <citation type="submission" date="2023-07" db="EMBL/GenBank/DDBJ databases">
        <title>The genome sequence of Rhodocytophaga aerolata KACC 12507.</title>
        <authorList>
            <person name="Zhang X."/>
        </authorList>
    </citation>
    <scope>NUCLEOTIDE SEQUENCE</scope>
    <source>
        <strain evidence="2">KACC 12507</strain>
    </source>
</reference>
<gene>
    <name evidence="2" type="ORF">Q0590_05820</name>
</gene>
<dbReference type="Gene3D" id="1.10.760.10">
    <property type="entry name" value="Cytochrome c-like domain"/>
    <property type="match status" value="1"/>
</dbReference>
<comment type="caution">
    <text evidence="2">The sequence shown here is derived from an EMBL/GenBank/DDBJ whole genome shotgun (WGS) entry which is preliminary data.</text>
</comment>
<evidence type="ECO:0000256" key="1">
    <source>
        <dbReference type="SAM" id="SignalP"/>
    </source>
</evidence>
<feature type="signal peptide" evidence="1">
    <location>
        <begin position="1"/>
        <end position="18"/>
    </location>
</feature>
<dbReference type="InterPro" id="IPR036909">
    <property type="entry name" value="Cyt_c-like_dom_sf"/>
</dbReference>
<dbReference type="EMBL" id="JAUKPO010000002">
    <property type="protein sequence ID" value="MDO1445757.1"/>
    <property type="molecule type" value="Genomic_DNA"/>
</dbReference>
<keyword evidence="1" id="KW-0732">Signal</keyword>
<evidence type="ECO:0000313" key="2">
    <source>
        <dbReference type="EMBL" id="MDO1445757.1"/>
    </source>
</evidence>
<evidence type="ECO:0008006" key="4">
    <source>
        <dbReference type="Google" id="ProtNLM"/>
    </source>
</evidence>
<name>A0ABT8R0Y3_9BACT</name>
<proteinExistence type="predicted"/>
<accession>A0ABT8R0Y3</accession>
<dbReference type="RefSeq" id="WP_302036556.1">
    <property type="nucleotide sequence ID" value="NZ_JAUKPO010000002.1"/>
</dbReference>